<dbReference type="STRING" id="40318.SNOD_28815"/>
<reference evidence="7 9" key="2">
    <citation type="journal article" date="2016" name="Appl. Microbiol. Biotechnol.">
        <title>Exploiting the genome sequence of Streptomyces nodosus for enhanced antibiotic production.</title>
        <authorList>
            <person name="Sweeney P."/>
            <person name="Murphy C.D."/>
            <person name="Caffrey P."/>
        </authorList>
    </citation>
    <scope>NUCLEOTIDE SEQUENCE [LARGE SCALE GENOMIC DNA]</scope>
    <source>
        <strain evidence="7 9">ATCC 14899</strain>
    </source>
</reference>
<protein>
    <submittedName>
        <fullName evidence="8">NAD(P)/FAD-dependent oxidoreductase</fullName>
    </submittedName>
    <submittedName>
        <fullName evidence="7">Phytoene dehydrogenase</fullName>
    </submittedName>
</protein>
<evidence type="ECO:0000313" key="9">
    <source>
        <dbReference type="Proteomes" id="UP000031526"/>
    </source>
</evidence>
<dbReference type="HOGENOM" id="CLU_019722_1_1_11"/>
<sequence>MSDEQRLAADWTAIVVGSGMGGLTCAAYLAVAGHRVLVLEQAGVLGGNSHVFRRRSAYEFDAGVHYIGDCGPDGVLPSILRGLGLGDRVAFREMDPDGFDEIVLPGLRMSVPVGWDRYLERLIEALPADEGGLREFVAVCSAVGAEMRWTLLSAVGADPAEVLRRTPMAMAWGRRTLHQLFEHCGLSATARTVLAAQALNYGIGPEEATVGMHASVTDHYLRGAAYPVGGGQMLAASLTEAITGHGGTVRVGQRVDRVLVEQGRACGVVLDTGQELRAPVVVSNADYVRTVRELVGEEHFPASIGKRARTAVTGFPLAVLYVGLDRELPGRTGANLWWHGNTDVEEAFRGLADGRFDEPSSVFVSFASAKDPHTAAIRPPGHANFQVMALCPRSLEAWGAEAASENGGRYRRDPAYLAEKDRVTEAMLATAERALGPFRRYVTHLELASPATQRRYTRSTGGSPFGLARWGGTGARPDTRTSVTGLYVVGQGTRYGSGITGAAVSGIACAGQILGRPLLPEVHAGAVLGDPRMLPARGADWDPLRHCGGRAPRGTHAIPQ</sequence>
<dbReference type="OrthoDB" id="9774675at2"/>
<dbReference type="Pfam" id="PF01593">
    <property type="entry name" value="Amino_oxidase"/>
    <property type="match status" value="1"/>
</dbReference>
<reference evidence="9" key="1">
    <citation type="submission" date="2014-09" db="EMBL/GenBank/DDBJ databases">
        <title>Sequence of the Streptomyces nodosus genome.</title>
        <authorList>
            <person name="Sweeney P."/>
            <person name="Stephens N."/>
            <person name="Murphy C."/>
            <person name="Caffrey P."/>
        </authorList>
    </citation>
    <scope>NUCLEOTIDE SEQUENCE [LARGE SCALE GENOMIC DNA]</scope>
    <source>
        <strain evidence="9">ATCC 14899</strain>
    </source>
</reference>
<evidence type="ECO:0000313" key="7">
    <source>
        <dbReference type="EMBL" id="AJE43578.1"/>
    </source>
</evidence>
<dbReference type="Proteomes" id="UP000325763">
    <property type="component" value="Chromosome"/>
</dbReference>
<dbReference type="InterPro" id="IPR052206">
    <property type="entry name" value="Retinol_saturase"/>
</dbReference>
<proteinExistence type="predicted"/>
<keyword evidence="2" id="KW-0732">Signal</keyword>
<dbReference type="Proteomes" id="UP000031526">
    <property type="component" value="Chromosome"/>
</dbReference>
<dbReference type="Gene3D" id="3.50.50.60">
    <property type="entry name" value="FAD/NAD(P)-binding domain"/>
    <property type="match status" value="2"/>
</dbReference>
<dbReference type="InterPro" id="IPR036188">
    <property type="entry name" value="FAD/NAD-bd_sf"/>
</dbReference>
<dbReference type="AlphaFoldDB" id="A0A0B5DIN7"/>
<dbReference type="PANTHER" id="PTHR46091">
    <property type="entry name" value="BLR7054 PROTEIN"/>
    <property type="match status" value="1"/>
</dbReference>
<evidence type="ECO:0000313" key="10">
    <source>
        <dbReference type="Proteomes" id="UP000325763"/>
    </source>
</evidence>
<feature type="domain" description="Amine oxidase" evidence="6">
    <location>
        <begin position="20"/>
        <end position="285"/>
    </location>
</feature>
<reference evidence="8 10" key="3">
    <citation type="submission" date="2017-09" db="EMBL/GenBank/DDBJ databases">
        <title>Streptomyces genome completion.</title>
        <authorList>
            <person name="Lee N."/>
            <person name="Cho B.-K."/>
        </authorList>
    </citation>
    <scope>NUCLEOTIDE SEQUENCE [LARGE SCALE GENOMIC DNA]</scope>
    <source>
        <strain evidence="8 10">ATCC 14899</strain>
    </source>
</reference>
<evidence type="ECO:0000259" key="6">
    <source>
        <dbReference type="Pfam" id="PF01593"/>
    </source>
</evidence>
<dbReference type="KEGG" id="snq:CP978_29090"/>
<accession>A0A0B5DIN7</accession>
<dbReference type="EMBL" id="CP023747">
    <property type="protein sequence ID" value="QEV42082.1"/>
    <property type="molecule type" value="Genomic_DNA"/>
</dbReference>
<organism evidence="7 9">
    <name type="scientific">Streptomyces nodosus</name>
    <dbReference type="NCBI Taxonomy" id="40318"/>
    <lineage>
        <taxon>Bacteria</taxon>
        <taxon>Bacillati</taxon>
        <taxon>Actinomycetota</taxon>
        <taxon>Actinomycetes</taxon>
        <taxon>Kitasatosporales</taxon>
        <taxon>Streptomycetaceae</taxon>
        <taxon>Streptomyces</taxon>
    </lineage>
</organism>
<evidence type="ECO:0000313" key="8">
    <source>
        <dbReference type="EMBL" id="QEV42082.1"/>
    </source>
</evidence>
<evidence type="ECO:0000256" key="5">
    <source>
        <dbReference type="ARBA" id="ARBA00023027"/>
    </source>
</evidence>
<dbReference type="RefSeq" id="WP_043445729.1">
    <property type="nucleotide sequence ID" value="NZ_CP009313.1"/>
</dbReference>
<keyword evidence="9" id="KW-1185">Reference proteome</keyword>
<keyword evidence="1" id="KW-0285">Flavoprotein</keyword>
<name>A0A0B5DIN7_9ACTN</name>
<keyword evidence="3" id="KW-0274">FAD</keyword>
<evidence type="ECO:0000256" key="3">
    <source>
        <dbReference type="ARBA" id="ARBA00022827"/>
    </source>
</evidence>
<evidence type="ECO:0000256" key="4">
    <source>
        <dbReference type="ARBA" id="ARBA00022857"/>
    </source>
</evidence>
<dbReference type="SUPFAM" id="SSF51905">
    <property type="entry name" value="FAD/NAD(P)-binding domain"/>
    <property type="match status" value="1"/>
</dbReference>
<gene>
    <name evidence="8" type="ORF">CP978_29090</name>
    <name evidence="7" type="ORF">SNOD_28815</name>
</gene>
<keyword evidence="5" id="KW-0520">NAD</keyword>
<evidence type="ECO:0000256" key="2">
    <source>
        <dbReference type="ARBA" id="ARBA00022729"/>
    </source>
</evidence>
<evidence type="ECO:0000256" key="1">
    <source>
        <dbReference type="ARBA" id="ARBA00022630"/>
    </source>
</evidence>
<dbReference type="PANTHER" id="PTHR46091:SF3">
    <property type="entry name" value="AMINE OXIDASE DOMAIN-CONTAINING PROTEIN"/>
    <property type="match status" value="1"/>
</dbReference>
<keyword evidence="4" id="KW-0521">NADP</keyword>
<dbReference type="EMBL" id="CP009313">
    <property type="protein sequence ID" value="AJE43578.1"/>
    <property type="molecule type" value="Genomic_DNA"/>
</dbReference>
<dbReference type="InterPro" id="IPR002937">
    <property type="entry name" value="Amino_oxidase"/>
</dbReference>
<dbReference type="GO" id="GO:0016491">
    <property type="term" value="F:oxidoreductase activity"/>
    <property type="evidence" value="ECO:0007669"/>
    <property type="project" value="InterPro"/>
</dbReference>